<keyword evidence="7" id="KW-1185">Reference proteome</keyword>
<dbReference type="InterPro" id="IPR055066">
    <property type="entry name" value="AASDHPPT_N"/>
</dbReference>
<feature type="region of interest" description="Disordered" evidence="3">
    <location>
        <begin position="194"/>
        <end position="215"/>
    </location>
</feature>
<dbReference type="EMBL" id="CP089984">
    <property type="protein sequence ID" value="WXB14167.1"/>
    <property type="molecule type" value="Genomic_DNA"/>
</dbReference>
<evidence type="ECO:0000259" key="4">
    <source>
        <dbReference type="Pfam" id="PF01648"/>
    </source>
</evidence>
<keyword evidence="2 6" id="KW-0808">Transferase</keyword>
<feature type="domain" description="4'-phosphopantetheinyl transferase N-terminal" evidence="5">
    <location>
        <begin position="30"/>
        <end position="111"/>
    </location>
</feature>
<evidence type="ECO:0000256" key="1">
    <source>
        <dbReference type="ARBA" id="ARBA00010990"/>
    </source>
</evidence>
<dbReference type="PANTHER" id="PTHR12215:SF10">
    <property type="entry name" value="L-AMINOADIPATE-SEMIALDEHYDE DEHYDROGENASE-PHOSPHOPANTETHEINYL TRANSFERASE"/>
    <property type="match status" value="1"/>
</dbReference>
<evidence type="ECO:0000256" key="3">
    <source>
        <dbReference type="SAM" id="MobiDB-lite"/>
    </source>
</evidence>
<dbReference type="RefSeq" id="WP_394823784.1">
    <property type="nucleotide sequence ID" value="NZ_CP089984.1"/>
</dbReference>
<dbReference type="InterPro" id="IPR050559">
    <property type="entry name" value="P-Pant_transferase_sf"/>
</dbReference>
<dbReference type="InterPro" id="IPR008278">
    <property type="entry name" value="4-PPantetheinyl_Trfase_dom"/>
</dbReference>
<gene>
    <name evidence="6" type="ORF">LZC94_40855</name>
</gene>
<organism evidence="6 7">
    <name type="scientific">Pendulispora albinea</name>
    <dbReference type="NCBI Taxonomy" id="2741071"/>
    <lineage>
        <taxon>Bacteria</taxon>
        <taxon>Pseudomonadati</taxon>
        <taxon>Myxococcota</taxon>
        <taxon>Myxococcia</taxon>
        <taxon>Myxococcales</taxon>
        <taxon>Sorangiineae</taxon>
        <taxon>Pendulisporaceae</taxon>
        <taxon>Pendulispora</taxon>
    </lineage>
</organism>
<dbReference type="Pfam" id="PF01648">
    <property type="entry name" value="ACPS"/>
    <property type="match status" value="1"/>
</dbReference>
<evidence type="ECO:0000313" key="6">
    <source>
        <dbReference type="EMBL" id="WXB14167.1"/>
    </source>
</evidence>
<feature type="domain" description="4'-phosphopantetheinyl transferase" evidence="4">
    <location>
        <begin position="117"/>
        <end position="191"/>
    </location>
</feature>
<protein>
    <submittedName>
        <fullName evidence="6">4'-phosphopantetheinyl transferase superfamily protein</fullName>
    </submittedName>
</protein>
<name>A0ABZ2LTB4_9BACT</name>
<dbReference type="PANTHER" id="PTHR12215">
    <property type="entry name" value="PHOSPHOPANTETHEINE TRANSFERASE"/>
    <property type="match status" value="1"/>
</dbReference>
<dbReference type="GO" id="GO:0016740">
    <property type="term" value="F:transferase activity"/>
    <property type="evidence" value="ECO:0007669"/>
    <property type="project" value="UniProtKB-KW"/>
</dbReference>
<proteinExistence type="inferred from homology"/>
<dbReference type="Pfam" id="PF22624">
    <property type="entry name" value="AASDHPPT_N"/>
    <property type="match status" value="1"/>
</dbReference>
<sequence>MTTALPKNEVHLWCVAWTRLTDPALLARYESLLTEEETTSYRRFYFEEGRREYLMTRALVRDVLSRYEPDVAPARWRFVRSSYGRPSIAPELGVRNLVFNLSNTKGLVVCAVGRDELGCDVEPIDRGEKVLPIADSVFSPNELATLRALPEAKQTRRAIELWTLKESFIKARGMGLSLPLDRFTMVFEGDASATPAGASPAGASPTSTTPAGASPRIVIRIDPSIDIAGQRWQLALLPMESHLVALCMERGGSDADKSVLVRHIVPLEG</sequence>
<evidence type="ECO:0000313" key="7">
    <source>
        <dbReference type="Proteomes" id="UP001370348"/>
    </source>
</evidence>
<accession>A0ABZ2LTB4</accession>
<evidence type="ECO:0000256" key="2">
    <source>
        <dbReference type="ARBA" id="ARBA00022679"/>
    </source>
</evidence>
<dbReference type="Proteomes" id="UP001370348">
    <property type="component" value="Chromosome"/>
</dbReference>
<dbReference type="InterPro" id="IPR037143">
    <property type="entry name" value="4-PPantetheinyl_Trfase_dom_sf"/>
</dbReference>
<reference evidence="6 7" key="1">
    <citation type="submission" date="2021-12" db="EMBL/GenBank/DDBJ databases">
        <title>Discovery of the Pendulisporaceae a myxobacterial family with distinct sporulation behavior and unique specialized metabolism.</title>
        <authorList>
            <person name="Garcia R."/>
            <person name="Popoff A."/>
            <person name="Bader C.D."/>
            <person name="Loehr J."/>
            <person name="Walesch S."/>
            <person name="Walt C."/>
            <person name="Boldt J."/>
            <person name="Bunk B."/>
            <person name="Haeckl F.J.F.P.J."/>
            <person name="Gunesch A.P."/>
            <person name="Birkelbach J."/>
            <person name="Nuebel U."/>
            <person name="Pietschmann T."/>
            <person name="Bach T."/>
            <person name="Mueller R."/>
        </authorList>
    </citation>
    <scope>NUCLEOTIDE SEQUENCE [LARGE SCALE GENOMIC DNA]</scope>
    <source>
        <strain evidence="6 7">MSr11954</strain>
    </source>
</reference>
<dbReference type="SUPFAM" id="SSF56214">
    <property type="entry name" value="4'-phosphopantetheinyl transferase"/>
    <property type="match status" value="2"/>
</dbReference>
<evidence type="ECO:0000259" key="5">
    <source>
        <dbReference type="Pfam" id="PF22624"/>
    </source>
</evidence>
<dbReference type="Gene3D" id="3.90.470.20">
    <property type="entry name" value="4'-phosphopantetheinyl transferase domain"/>
    <property type="match status" value="1"/>
</dbReference>
<comment type="similarity">
    <text evidence="1">Belongs to the P-Pant transferase superfamily. Gsp/Sfp/HetI/AcpT family.</text>
</comment>